<organism evidence="1 2">
    <name type="scientific">Nitrospira tepida</name>
    <dbReference type="NCBI Taxonomy" id="2973512"/>
    <lineage>
        <taxon>Bacteria</taxon>
        <taxon>Pseudomonadati</taxon>
        <taxon>Nitrospirota</taxon>
        <taxon>Nitrospiria</taxon>
        <taxon>Nitrospirales</taxon>
        <taxon>Nitrospiraceae</taxon>
        <taxon>Nitrospira</taxon>
    </lineage>
</organism>
<proteinExistence type="predicted"/>
<evidence type="ECO:0000313" key="2">
    <source>
        <dbReference type="Proteomes" id="UP001179121"/>
    </source>
</evidence>
<reference evidence="1" key="1">
    <citation type="submission" date="2022-10" db="EMBL/GenBank/DDBJ databases">
        <authorList>
            <person name="Koch H."/>
        </authorList>
    </citation>
    <scope>NUCLEOTIDE SEQUENCE</scope>
    <source>
        <strain evidence="1">DNF</strain>
    </source>
</reference>
<sequence length="41" mass="4372">MKRAKIAAAVEGKSIKALILEALDEHLQGMEKKGLLPKGKG</sequence>
<protein>
    <submittedName>
        <fullName evidence="1">Uncharacterized protein</fullName>
    </submittedName>
</protein>
<dbReference type="EMBL" id="OX365700">
    <property type="protein sequence ID" value="CAI4032317.1"/>
    <property type="molecule type" value="Genomic_DNA"/>
</dbReference>
<name>A0AA86N076_9BACT</name>
<keyword evidence="2" id="KW-1185">Reference proteome</keyword>
<evidence type="ECO:0000313" key="1">
    <source>
        <dbReference type="EMBL" id="CAI4032317.1"/>
    </source>
</evidence>
<gene>
    <name evidence="1" type="ORF">DNFV4_02747</name>
</gene>
<dbReference type="KEGG" id="nti:DNFV4_02747"/>
<dbReference type="RefSeq" id="WP_289269051.1">
    <property type="nucleotide sequence ID" value="NZ_OX365700.1"/>
</dbReference>
<dbReference type="Proteomes" id="UP001179121">
    <property type="component" value="Chromosome"/>
</dbReference>
<accession>A0AA86N076</accession>
<dbReference type="AlphaFoldDB" id="A0AA86N076"/>